<feature type="domain" description="Oxidoreductase molybdopterin-binding" evidence="1">
    <location>
        <begin position="64"/>
        <end position="141"/>
    </location>
</feature>
<keyword evidence="3" id="KW-1185">Reference proteome</keyword>
<dbReference type="SUPFAM" id="SSF56524">
    <property type="entry name" value="Oxidoreductase molybdopterin-binding domain"/>
    <property type="match status" value="1"/>
</dbReference>
<organism evidence="2 3">
    <name type="scientific">Parasedimentitalea denitrificans</name>
    <dbReference type="NCBI Taxonomy" id="2211118"/>
    <lineage>
        <taxon>Bacteria</taxon>
        <taxon>Pseudomonadati</taxon>
        <taxon>Pseudomonadota</taxon>
        <taxon>Alphaproteobacteria</taxon>
        <taxon>Rhodobacterales</taxon>
        <taxon>Paracoccaceae</taxon>
        <taxon>Parasedimentitalea</taxon>
    </lineage>
</organism>
<gene>
    <name evidence="2" type="ORF">DL239_04205</name>
</gene>
<dbReference type="EMBL" id="QHLQ01000002">
    <property type="protein sequence ID" value="NIZ60177.1"/>
    <property type="molecule type" value="Genomic_DNA"/>
</dbReference>
<sequence length="168" mass="18364">MKIDGFIPFARALFLAAIVATKGATGMADINQTPVLEVTGGQSPSETYTLSVQDLRDIAVQDIVTSTIWTKGVHEFSGVPLHTLLQHLEVTGTTIEAIALNDYSVAIPLSDAEAGGPIVAFAIDGQPIPRREKGPLWIIYPFDQSPEFRTETIYSRSIWQLNRLNIVQ</sequence>
<accession>A0ABX0W6A5</accession>
<reference evidence="2 3" key="1">
    <citation type="submission" date="2018-05" db="EMBL/GenBank/DDBJ databases">
        <authorList>
            <person name="Zhang Y.-J."/>
        </authorList>
    </citation>
    <scope>NUCLEOTIDE SEQUENCE [LARGE SCALE GENOMIC DNA]</scope>
    <source>
        <strain evidence="2 3">CY04</strain>
    </source>
</reference>
<dbReference type="Proteomes" id="UP001429564">
    <property type="component" value="Unassembled WGS sequence"/>
</dbReference>
<dbReference type="InterPro" id="IPR036374">
    <property type="entry name" value="OxRdtase_Mopterin-bd_sf"/>
</dbReference>
<name>A0ABX0W6A5_9RHOB</name>
<evidence type="ECO:0000259" key="1">
    <source>
        <dbReference type="Pfam" id="PF00174"/>
    </source>
</evidence>
<dbReference type="Gene3D" id="3.90.420.10">
    <property type="entry name" value="Oxidoreductase, molybdopterin-binding domain"/>
    <property type="match status" value="1"/>
</dbReference>
<dbReference type="InterPro" id="IPR000572">
    <property type="entry name" value="OxRdtase_Mopterin-bd_dom"/>
</dbReference>
<evidence type="ECO:0000313" key="3">
    <source>
        <dbReference type="Proteomes" id="UP001429564"/>
    </source>
</evidence>
<proteinExistence type="predicted"/>
<dbReference type="RefSeq" id="WP_167682612.1">
    <property type="nucleotide sequence ID" value="NZ_QHLQ01000002.1"/>
</dbReference>
<dbReference type="Pfam" id="PF00174">
    <property type="entry name" value="Oxidored_molyb"/>
    <property type="match status" value="1"/>
</dbReference>
<comment type="caution">
    <text evidence="2">The sequence shown here is derived from an EMBL/GenBank/DDBJ whole genome shotgun (WGS) entry which is preliminary data.</text>
</comment>
<protein>
    <submittedName>
        <fullName evidence="2">Oxidoreductase</fullName>
    </submittedName>
</protein>
<evidence type="ECO:0000313" key="2">
    <source>
        <dbReference type="EMBL" id="NIZ60177.1"/>
    </source>
</evidence>